<keyword evidence="9 11" id="KW-0368">Histidine biosynthesis</keyword>
<evidence type="ECO:0000256" key="1">
    <source>
        <dbReference type="ARBA" id="ARBA00000915"/>
    </source>
</evidence>
<comment type="subcellular location">
    <subcellularLocation>
        <location evidence="11">Cytoplasm</location>
    </subcellularLocation>
</comment>
<dbReference type="InterPro" id="IPR013115">
    <property type="entry name" value="HisG_C"/>
</dbReference>
<dbReference type="NCBIfam" id="TIGR03455">
    <property type="entry name" value="HisG_C-term"/>
    <property type="match status" value="1"/>
</dbReference>
<evidence type="ECO:0000259" key="12">
    <source>
        <dbReference type="Pfam" id="PF01634"/>
    </source>
</evidence>
<gene>
    <name evidence="11 14" type="primary">hisG</name>
    <name evidence="14" type="ORF">OZ401_001295</name>
</gene>
<dbReference type="SUPFAM" id="SSF53850">
    <property type="entry name" value="Periplasmic binding protein-like II"/>
    <property type="match status" value="1"/>
</dbReference>
<dbReference type="Pfam" id="PF08029">
    <property type="entry name" value="HisG_C"/>
    <property type="match status" value="1"/>
</dbReference>
<keyword evidence="11" id="KW-0460">Magnesium</keyword>
<name>A0ABY9AX89_9CHLR</name>
<evidence type="ECO:0000256" key="3">
    <source>
        <dbReference type="ARBA" id="ARBA00007955"/>
    </source>
</evidence>
<feature type="domain" description="ATP phosphoribosyltransferase catalytic" evidence="12">
    <location>
        <begin position="85"/>
        <end position="241"/>
    </location>
</feature>
<dbReference type="InterPro" id="IPR020621">
    <property type="entry name" value="ATP-PRT_HisG_long"/>
</dbReference>
<keyword evidence="11" id="KW-0479">Metal-binding</keyword>
<evidence type="ECO:0000256" key="8">
    <source>
        <dbReference type="ARBA" id="ARBA00022679"/>
    </source>
</evidence>
<evidence type="ECO:0000256" key="6">
    <source>
        <dbReference type="ARBA" id="ARBA00022605"/>
    </source>
</evidence>
<dbReference type="Proteomes" id="UP001431572">
    <property type="component" value="Chromosome 1"/>
</dbReference>
<dbReference type="NCBIfam" id="TIGR00070">
    <property type="entry name" value="hisG"/>
    <property type="match status" value="1"/>
</dbReference>
<dbReference type="InterPro" id="IPR015867">
    <property type="entry name" value="N-reg_PII/ATP_PRibTrfase_C"/>
</dbReference>
<evidence type="ECO:0000313" key="14">
    <source>
        <dbReference type="EMBL" id="WJW65529.1"/>
    </source>
</evidence>
<comment type="activity regulation">
    <text evidence="11">Feedback inhibited by histidine.</text>
</comment>
<evidence type="ECO:0000256" key="4">
    <source>
        <dbReference type="ARBA" id="ARBA00011946"/>
    </source>
</evidence>
<organism evidence="14 15">
    <name type="scientific">Candidatus Chlorohelix allophototropha</name>
    <dbReference type="NCBI Taxonomy" id="3003348"/>
    <lineage>
        <taxon>Bacteria</taxon>
        <taxon>Bacillati</taxon>
        <taxon>Chloroflexota</taxon>
        <taxon>Chloroflexia</taxon>
        <taxon>Candidatus Chloroheliales</taxon>
        <taxon>Candidatus Chloroheliaceae</taxon>
        <taxon>Candidatus Chlorohelix</taxon>
    </lineage>
</organism>
<comment type="cofactor">
    <cofactor evidence="11">
        <name>Mg(2+)</name>
        <dbReference type="ChEBI" id="CHEBI:18420"/>
    </cofactor>
</comment>
<evidence type="ECO:0000256" key="10">
    <source>
        <dbReference type="ARBA" id="ARBA00024861"/>
    </source>
</evidence>
<proteinExistence type="inferred from homology"/>
<dbReference type="InterPro" id="IPR011322">
    <property type="entry name" value="N-reg_PII-like_a/b"/>
</dbReference>
<keyword evidence="11" id="KW-0963">Cytoplasm</keyword>
<protein>
    <recommendedName>
        <fullName evidence="5 11">ATP phosphoribosyltransferase</fullName>
        <shortName evidence="11">ATP-PRT</shortName>
        <shortName evidence="11">ATP-PRTase</shortName>
        <ecNumber evidence="4 11">2.4.2.17</ecNumber>
    </recommendedName>
</protein>
<reference evidence="14" key="1">
    <citation type="journal article" date="2024" name="Nature">
        <title>Anoxygenic phototroph of the Chloroflexota uses a type I reaction centre.</title>
        <authorList>
            <person name="Tsuji J.M."/>
            <person name="Shaw N.A."/>
            <person name="Nagashima S."/>
            <person name="Venkiteswaran J.J."/>
            <person name="Schiff S.L."/>
            <person name="Watanabe T."/>
            <person name="Fukui M."/>
            <person name="Hanada S."/>
            <person name="Tank M."/>
            <person name="Neufeld J.D."/>
        </authorList>
    </citation>
    <scope>NUCLEOTIDE SEQUENCE</scope>
    <source>
        <strain evidence="14">L227-S17</strain>
    </source>
</reference>
<dbReference type="InterPro" id="IPR013820">
    <property type="entry name" value="ATP_PRibTrfase_cat"/>
</dbReference>
<dbReference type="EC" id="2.4.2.17" evidence="4 11"/>
<dbReference type="HAMAP" id="MF_00079">
    <property type="entry name" value="HisG_Long"/>
    <property type="match status" value="1"/>
</dbReference>
<evidence type="ECO:0000256" key="7">
    <source>
        <dbReference type="ARBA" id="ARBA00022676"/>
    </source>
</evidence>
<comment type="function">
    <text evidence="10 11">Catalyzes the condensation of ATP and 5-phosphoribose 1-diphosphate to form N'-(5'-phosphoribosyl)-ATP (PR-ATP). Has a crucial role in the pathway because the rate of histidine biosynthesis seems to be controlled primarily by regulation of HisG enzymatic activity.</text>
</comment>
<comment type="similarity">
    <text evidence="3 11">Belongs to the ATP phosphoribosyltransferase family. Long subfamily.</text>
</comment>
<keyword evidence="6 11" id="KW-0028">Amino-acid biosynthesis</keyword>
<sequence length="321" mass="35065">MVELQAGLRNKPLNLTMLNGSAKVKLASNSNNQEKPRLRLAIQKEGRLTEHTLSLLRSIGLEFDSYKQRLFSTVSNFELDIMYTRDDDIPEYVATGTADIGVVGQNLLYEEGVDVEQVLPMGFGHCSLVVAVPKESGITDVQQLHGKKIATSYPKSAHKLLRQYGIEAEIITLSGAVELAPNLGLANAIVEITATGSSLILNDLVAIEEILQSEAVLAANRESLAHPYKARNINRLQVRIKAALAGKEYKYVVMNAPRAALENIKRAVPGLKSPTIVPLDDPDWVAVHVAVTEEAFWEVMERLKEAGAGGILVVPVEKILI</sequence>
<keyword evidence="7 11" id="KW-0328">Glycosyltransferase</keyword>
<evidence type="ECO:0000256" key="11">
    <source>
        <dbReference type="HAMAP-Rule" id="MF_00079"/>
    </source>
</evidence>
<dbReference type="GO" id="GO:0003879">
    <property type="term" value="F:ATP phosphoribosyltransferase activity"/>
    <property type="evidence" value="ECO:0007669"/>
    <property type="project" value="UniProtKB-EC"/>
</dbReference>
<keyword evidence="11" id="KW-0067">ATP-binding</keyword>
<dbReference type="Pfam" id="PF01634">
    <property type="entry name" value="HisG"/>
    <property type="match status" value="1"/>
</dbReference>
<dbReference type="EMBL" id="CP128399">
    <property type="protein sequence ID" value="WJW65529.1"/>
    <property type="molecule type" value="Genomic_DNA"/>
</dbReference>
<keyword evidence="11" id="KW-0547">Nucleotide-binding</keyword>
<dbReference type="PANTHER" id="PTHR21403:SF8">
    <property type="entry name" value="ATP PHOSPHORIBOSYLTRANSFERASE"/>
    <property type="match status" value="1"/>
</dbReference>
<keyword evidence="15" id="KW-1185">Reference proteome</keyword>
<keyword evidence="8 11" id="KW-0808">Transferase</keyword>
<dbReference type="SUPFAM" id="SSF54913">
    <property type="entry name" value="GlnB-like"/>
    <property type="match status" value="1"/>
</dbReference>
<dbReference type="Gene3D" id="3.40.190.10">
    <property type="entry name" value="Periplasmic binding protein-like II"/>
    <property type="match status" value="2"/>
</dbReference>
<evidence type="ECO:0000256" key="9">
    <source>
        <dbReference type="ARBA" id="ARBA00023102"/>
    </source>
</evidence>
<comment type="pathway">
    <text evidence="2 11">Amino-acid biosynthesis; L-histidine biosynthesis; L-histidine from 5-phospho-alpha-D-ribose 1-diphosphate: step 1/9.</text>
</comment>
<dbReference type="PANTHER" id="PTHR21403">
    <property type="entry name" value="ATP PHOSPHORIBOSYLTRANSFERASE ATP-PRTASE"/>
    <property type="match status" value="1"/>
</dbReference>
<evidence type="ECO:0000259" key="13">
    <source>
        <dbReference type="Pfam" id="PF08029"/>
    </source>
</evidence>
<accession>A0ABY9AX89</accession>
<evidence type="ECO:0000256" key="2">
    <source>
        <dbReference type="ARBA" id="ARBA00004667"/>
    </source>
</evidence>
<feature type="domain" description="Histidine biosynthesis HisG C-terminal" evidence="13">
    <location>
        <begin position="247"/>
        <end position="318"/>
    </location>
</feature>
<evidence type="ECO:0000313" key="15">
    <source>
        <dbReference type="Proteomes" id="UP001431572"/>
    </source>
</evidence>
<dbReference type="InterPro" id="IPR001348">
    <property type="entry name" value="ATP_PRibTrfase_HisG"/>
</dbReference>
<evidence type="ECO:0000256" key="5">
    <source>
        <dbReference type="ARBA" id="ARBA00020998"/>
    </source>
</evidence>
<comment type="catalytic activity">
    <reaction evidence="1 11">
        <text>1-(5-phospho-beta-D-ribosyl)-ATP + diphosphate = 5-phospho-alpha-D-ribose 1-diphosphate + ATP</text>
        <dbReference type="Rhea" id="RHEA:18473"/>
        <dbReference type="ChEBI" id="CHEBI:30616"/>
        <dbReference type="ChEBI" id="CHEBI:33019"/>
        <dbReference type="ChEBI" id="CHEBI:58017"/>
        <dbReference type="ChEBI" id="CHEBI:73183"/>
        <dbReference type="EC" id="2.4.2.17"/>
    </reaction>
</comment>
<dbReference type="RefSeq" id="WP_341467413.1">
    <property type="nucleotide sequence ID" value="NZ_CP128399.1"/>
</dbReference>
<dbReference type="Gene3D" id="3.30.70.120">
    <property type="match status" value="1"/>
</dbReference>